<feature type="non-terminal residue" evidence="3">
    <location>
        <position position="1"/>
    </location>
</feature>
<evidence type="ECO:0000256" key="1">
    <source>
        <dbReference type="ARBA" id="ARBA00022801"/>
    </source>
</evidence>
<comment type="caution">
    <text evidence="3">The sequence shown here is derived from an EMBL/GenBank/DDBJ whole genome shotgun (WGS) entry which is preliminary data.</text>
</comment>
<dbReference type="Pfam" id="PF07859">
    <property type="entry name" value="Abhydrolase_3"/>
    <property type="match status" value="2"/>
</dbReference>
<organism evidence="3 4">
    <name type="scientific">Pristionchus fissidentatus</name>
    <dbReference type="NCBI Taxonomy" id="1538716"/>
    <lineage>
        <taxon>Eukaryota</taxon>
        <taxon>Metazoa</taxon>
        <taxon>Ecdysozoa</taxon>
        <taxon>Nematoda</taxon>
        <taxon>Chromadorea</taxon>
        <taxon>Rhabditida</taxon>
        <taxon>Rhabditina</taxon>
        <taxon>Diplogasteromorpha</taxon>
        <taxon>Diplogasteroidea</taxon>
        <taxon>Neodiplogasteridae</taxon>
        <taxon>Pristionchus</taxon>
    </lineage>
</organism>
<dbReference type="GO" id="GO:0016787">
    <property type="term" value="F:hydrolase activity"/>
    <property type="evidence" value="ECO:0007669"/>
    <property type="project" value="UniProtKB-KW"/>
</dbReference>
<feature type="domain" description="Alpha/beta hydrolase fold-3" evidence="2">
    <location>
        <begin position="19"/>
        <end position="177"/>
    </location>
</feature>
<dbReference type="InterPro" id="IPR050300">
    <property type="entry name" value="GDXG_lipolytic_enzyme"/>
</dbReference>
<proteinExistence type="predicted"/>
<dbReference type="PANTHER" id="PTHR48081:SF8">
    <property type="entry name" value="ALPHA_BETA HYDROLASE FOLD-3 DOMAIN-CONTAINING PROTEIN-RELATED"/>
    <property type="match status" value="1"/>
</dbReference>
<evidence type="ECO:0000313" key="4">
    <source>
        <dbReference type="Proteomes" id="UP001432322"/>
    </source>
</evidence>
<sequence>LQVRVYHPRNNVSASDGAIVFIHGGGYFVGSTEEYEAVTRPMAKTMRTRLFVSIDYRLAPETLFPGPLEDCEKVLEYIMRNGHSMYGVDTRNIVLMGDSAGGNAVAAITQRRRERNAEPKILGQVLIYPLLQLSDAQTYSYRKHTRELSGRAFIDPQTTVHYYLWYAGIDVNAHPEYARAALTNGHVNEETRRLRDEIMDYSVLPAEFRHDANGTDLPVPAEPNEELMAQIGPFLTNPDFSPIMRRDLSNLPAALVVTVEYDVLRDEGAIYAHRLKKAGVPTKWSHYKHGIHGILNFPHLQITQELMAEVTDWTMTLM</sequence>
<dbReference type="InterPro" id="IPR029058">
    <property type="entry name" value="AB_hydrolase_fold"/>
</dbReference>
<evidence type="ECO:0000259" key="2">
    <source>
        <dbReference type="Pfam" id="PF07859"/>
    </source>
</evidence>
<accession>A0AAV5VAD8</accession>
<reference evidence="3" key="1">
    <citation type="submission" date="2023-10" db="EMBL/GenBank/DDBJ databases">
        <title>Genome assembly of Pristionchus species.</title>
        <authorList>
            <person name="Yoshida K."/>
            <person name="Sommer R.J."/>
        </authorList>
    </citation>
    <scope>NUCLEOTIDE SEQUENCE</scope>
    <source>
        <strain evidence="3">RS5133</strain>
    </source>
</reference>
<gene>
    <name evidence="3" type="ORF">PFISCL1PPCAC_7696</name>
</gene>
<dbReference type="EMBL" id="BTSY01000002">
    <property type="protein sequence ID" value="GMT16399.1"/>
    <property type="molecule type" value="Genomic_DNA"/>
</dbReference>
<dbReference type="Proteomes" id="UP001432322">
    <property type="component" value="Unassembled WGS sequence"/>
</dbReference>
<dbReference type="PANTHER" id="PTHR48081">
    <property type="entry name" value="AB HYDROLASE SUPERFAMILY PROTEIN C4A8.06C"/>
    <property type="match status" value="1"/>
</dbReference>
<feature type="domain" description="Alpha/beta hydrolase fold-3" evidence="2">
    <location>
        <begin position="234"/>
        <end position="295"/>
    </location>
</feature>
<name>A0AAV5VAD8_9BILA</name>
<keyword evidence="1" id="KW-0378">Hydrolase</keyword>
<dbReference type="Gene3D" id="3.40.50.1820">
    <property type="entry name" value="alpha/beta hydrolase"/>
    <property type="match status" value="1"/>
</dbReference>
<dbReference type="SUPFAM" id="SSF53474">
    <property type="entry name" value="alpha/beta-Hydrolases"/>
    <property type="match status" value="1"/>
</dbReference>
<protein>
    <recommendedName>
        <fullName evidence="2">Alpha/beta hydrolase fold-3 domain-containing protein</fullName>
    </recommendedName>
</protein>
<dbReference type="AlphaFoldDB" id="A0AAV5VAD8"/>
<dbReference type="InterPro" id="IPR013094">
    <property type="entry name" value="AB_hydrolase_3"/>
</dbReference>
<feature type="non-terminal residue" evidence="3">
    <location>
        <position position="318"/>
    </location>
</feature>
<keyword evidence="4" id="KW-1185">Reference proteome</keyword>
<evidence type="ECO:0000313" key="3">
    <source>
        <dbReference type="EMBL" id="GMT16399.1"/>
    </source>
</evidence>